<dbReference type="RefSeq" id="WP_168881402.1">
    <property type="nucleotide sequence ID" value="NZ_JABAIL010000002.1"/>
</dbReference>
<comment type="caution">
    <text evidence="1">The sequence shown here is derived from an EMBL/GenBank/DDBJ whole genome shotgun (WGS) entry which is preliminary data.</text>
</comment>
<evidence type="ECO:0000313" key="2">
    <source>
        <dbReference type="Proteomes" id="UP000585050"/>
    </source>
</evidence>
<accession>A0A7X8SIF3</accession>
<organism evidence="1 2">
    <name type="scientific">Flammeovirga agarivorans</name>
    <dbReference type="NCBI Taxonomy" id="2726742"/>
    <lineage>
        <taxon>Bacteria</taxon>
        <taxon>Pseudomonadati</taxon>
        <taxon>Bacteroidota</taxon>
        <taxon>Cytophagia</taxon>
        <taxon>Cytophagales</taxon>
        <taxon>Flammeovirgaceae</taxon>
        <taxon>Flammeovirga</taxon>
    </lineage>
</organism>
<dbReference type="AlphaFoldDB" id="A0A7X8SIF3"/>
<proteinExistence type="predicted"/>
<name>A0A7X8SIF3_9BACT</name>
<dbReference type="EMBL" id="JABAIL010000002">
    <property type="protein sequence ID" value="NLR90683.1"/>
    <property type="molecule type" value="Genomic_DNA"/>
</dbReference>
<dbReference type="PROSITE" id="PS51257">
    <property type="entry name" value="PROKAR_LIPOPROTEIN"/>
    <property type="match status" value="1"/>
</dbReference>
<protein>
    <submittedName>
        <fullName evidence="1">Uncharacterized protein</fullName>
    </submittedName>
</protein>
<gene>
    <name evidence="1" type="ORF">HGP29_05680</name>
</gene>
<evidence type="ECO:0000313" key="1">
    <source>
        <dbReference type="EMBL" id="NLR90683.1"/>
    </source>
</evidence>
<dbReference type="Proteomes" id="UP000585050">
    <property type="component" value="Unassembled WGS sequence"/>
</dbReference>
<sequence>MKNCWKYALMLGATLAFYSCDEDENGDVVNPEETTSIYFATDGDVSKTFTLEGANSSTEITIGPINVQVLFDVENKKMRMVSKYEDEYETSPGVGVDTMYVDDITVGLTTVDQSDDYDWSFTSNEDEALTWSYMFASDCNVIEQSEEGETSGETVDVDDFIHWNPDSSNYYISLRELSEMLGDDDDVEHPIDHTRSALRAFDDDPDNLPEEFDIIIWAKDGAIKDCSGL</sequence>
<reference evidence="1 2" key="1">
    <citation type="submission" date="2020-04" db="EMBL/GenBank/DDBJ databases">
        <title>Flammeovirga sp. SR4, a novel species isolated from seawater.</title>
        <authorList>
            <person name="Wang X."/>
        </authorList>
    </citation>
    <scope>NUCLEOTIDE SEQUENCE [LARGE SCALE GENOMIC DNA]</scope>
    <source>
        <strain evidence="1 2">SR4</strain>
    </source>
</reference>
<keyword evidence="2" id="KW-1185">Reference proteome</keyword>